<dbReference type="GO" id="GO:0016020">
    <property type="term" value="C:membrane"/>
    <property type="evidence" value="ECO:0007669"/>
    <property type="project" value="UniProtKB-SubCell"/>
</dbReference>
<accession>A0A099WGI4</accession>
<dbReference type="EMBL" id="JAARRW010000011">
    <property type="protein sequence ID" value="MBC1563664.1"/>
    <property type="molecule type" value="Genomic_DNA"/>
</dbReference>
<evidence type="ECO:0000313" key="7">
    <source>
        <dbReference type="EMBL" id="MBC1563664.1"/>
    </source>
</evidence>
<dbReference type="RefSeq" id="WP_036083712.1">
    <property type="nucleotide sequence ID" value="NZ_CBCSHQ010000006.1"/>
</dbReference>
<evidence type="ECO:0000313" key="6">
    <source>
        <dbReference type="EMBL" id="KGL43663.1"/>
    </source>
</evidence>
<dbReference type="eggNOG" id="COG0038">
    <property type="taxonomic scope" value="Bacteria"/>
</dbReference>
<feature type="transmembrane region" description="Helical" evidence="5">
    <location>
        <begin position="96"/>
        <end position="124"/>
    </location>
</feature>
<dbReference type="AlphaFoldDB" id="A0A099WGI4"/>
<protein>
    <submittedName>
        <fullName evidence="6">Chloride channel protein</fullName>
    </submittedName>
</protein>
<feature type="transmembrane region" description="Helical" evidence="5">
    <location>
        <begin position="183"/>
        <end position="200"/>
    </location>
</feature>
<dbReference type="InterPro" id="IPR014743">
    <property type="entry name" value="Cl-channel_core"/>
</dbReference>
<dbReference type="CDD" id="cd00400">
    <property type="entry name" value="Voltage_gated_ClC"/>
    <property type="match status" value="1"/>
</dbReference>
<feature type="transmembrane region" description="Helical" evidence="5">
    <location>
        <begin position="260"/>
        <end position="280"/>
    </location>
</feature>
<keyword evidence="2 5" id="KW-0812">Transmembrane</keyword>
<evidence type="ECO:0000313" key="9">
    <source>
        <dbReference type="Proteomes" id="UP000541955"/>
    </source>
</evidence>
<proteinExistence type="predicted"/>
<dbReference type="STRING" id="1552123.EP57_01980"/>
<evidence type="ECO:0000313" key="8">
    <source>
        <dbReference type="Proteomes" id="UP000029844"/>
    </source>
</evidence>
<evidence type="ECO:0000256" key="2">
    <source>
        <dbReference type="ARBA" id="ARBA00022692"/>
    </source>
</evidence>
<dbReference type="PANTHER" id="PTHR43427:SF12">
    <property type="entry name" value="CHLORIDE TRANSPORTER"/>
    <property type="match status" value="1"/>
</dbReference>
<dbReference type="SUPFAM" id="SSF81340">
    <property type="entry name" value="Clc chloride channel"/>
    <property type="match status" value="1"/>
</dbReference>
<reference evidence="6 8" key="1">
    <citation type="submission" date="2014-05" db="EMBL/GenBank/DDBJ databases">
        <title>Novel Listeriaceae from food processing environments.</title>
        <authorList>
            <person name="den Bakker H.C."/>
        </authorList>
    </citation>
    <scope>NUCLEOTIDE SEQUENCE [LARGE SCALE GENOMIC DNA]</scope>
    <source>
        <strain evidence="6 8">FSL A5-0281</strain>
    </source>
</reference>
<name>A0A099WGI4_9LIST</name>
<feature type="transmembrane region" description="Helical" evidence="5">
    <location>
        <begin position="144"/>
        <end position="162"/>
    </location>
</feature>
<feature type="transmembrane region" description="Helical" evidence="5">
    <location>
        <begin position="374"/>
        <end position="394"/>
    </location>
</feature>
<dbReference type="Proteomes" id="UP000541955">
    <property type="component" value="Unassembled WGS sequence"/>
</dbReference>
<dbReference type="PANTHER" id="PTHR43427">
    <property type="entry name" value="CHLORIDE CHANNEL PROTEIN CLC-E"/>
    <property type="match status" value="1"/>
</dbReference>
<comment type="caution">
    <text evidence="6">The sequence shown here is derived from an EMBL/GenBank/DDBJ whole genome shotgun (WGS) entry which is preliminary data.</text>
</comment>
<feature type="transmembrane region" description="Helical" evidence="5">
    <location>
        <begin position="300"/>
        <end position="318"/>
    </location>
</feature>
<evidence type="ECO:0000256" key="4">
    <source>
        <dbReference type="ARBA" id="ARBA00023136"/>
    </source>
</evidence>
<gene>
    <name evidence="6" type="ORF">EP57_01980</name>
    <name evidence="7" type="ORF">HB902_16440</name>
</gene>
<feature type="transmembrane region" description="Helical" evidence="5">
    <location>
        <begin position="49"/>
        <end position="75"/>
    </location>
</feature>
<sequence length="406" mass="44764">MKKLSIAFITYTIILGIAIGAIAALFLALIQISIDFIWTEFPDQIHAPIYYPLIIGLIGGVAVGAIQTKLGPFPYTMHENMAEMRKTGRIEYKNRLLYTILAAWVILSFGASLGPEAALIGIVGGITTWVIDHMKLTVQRKEEMISLGVGAILSVIFLAPFNGLAENLDEDINRKKMPKWSKLVLSILISVTALATFIYIKGVLPIPKSVFAIRLPDTDWSWLDAALYIPALIVGLLFGMYFLFVQKIITKLLKPISNKWILALIGGASIGVFGMFSHFFLFSGEHQLVELTSNIDDYSVLFLLALGMLKPVLVGLCMQSGWKGGMIFPALFTSCAMGYVATWWLDSPVAFLITIFAAASCTKIVGSPLLTSSILLFIFPLQFFPFILITAFLVSRQWFKKTATTA</sequence>
<keyword evidence="3 5" id="KW-1133">Transmembrane helix</keyword>
<dbReference type="InterPro" id="IPR050368">
    <property type="entry name" value="ClC-type_chloride_channel"/>
</dbReference>
<dbReference type="GeneID" id="58716208"/>
<dbReference type="InterPro" id="IPR001807">
    <property type="entry name" value="ClC"/>
</dbReference>
<comment type="subcellular location">
    <subcellularLocation>
        <location evidence="1">Membrane</location>
        <topology evidence="1">Multi-pass membrane protein</topology>
    </subcellularLocation>
</comment>
<dbReference type="EMBL" id="JNFA01000004">
    <property type="protein sequence ID" value="KGL43663.1"/>
    <property type="molecule type" value="Genomic_DNA"/>
</dbReference>
<reference evidence="7 9" key="2">
    <citation type="submission" date="2020-03" db="EMBL/GenBank/DDBJ databases">
        <title>Soil Listeria distribution.</title>
        <authorList>
            <person name="Liao J."/>
            <person name="Wiedmann M."/>
        </authorList>
    </citation>
    <scope>NUCLEOTIDE SEQUENCE [LARGE SCALE GENOMIC DNA]</scope>
    <source>
        <strain evidence="7 9">FSL L7-1387</strain>
    </source>
</reference>
<keyword evidence="4 5" id="KW-0472">Membrane</keyword>
<feature type="transmembrane region" description="Helical" evidence="5">
    <location>
        <begin position="7"/>
        <end position="29"/>
    </location>
</feature>
<dbReference type="Proteomes" id="UP000029844">
    <property type="component" value="Unassembled WGS sequence"/>
</dbReference>
<dbReference type="Gene3D" id="1.10.3080.10">
    <property type="entry name" value="Clc chloride channel"/>
    <property type="match status" value="1"/>
</dbReference>
<feature type="transmembrane region" description="Helical" evidence="5">
    <location>
        <begin position="220"/>
        <end position="244"/>
    </location>
</feature>
<evidence type="ECO:0000256" key="1">
    <source>
        <dbReference type="ARBA" id="ARBA00004141"/>
    </source>
</evidence>
<dbReference type="OrthoDB" id="2729535at2"/>
<dbReference type="Pfam" id="PF00654">
    <property type="entry name" value="Voltage_CLC"/>
    <property type="match status" value="1"/>
</dbReference>
<organism evidence="6 8">
    <name type="scientific">Listeria booriae</name>
    <dbReference type="NCBI Taxonomy" id="1552123"/>
    <lineage>
        <taxon>Bacteria</taxon>
        <taxon>Bacillati</taxon>
        <taxon>Bacillota</taxon>
        <taxon>Bacilli</taxon>
        <taxon>Bacillales</taxon>
        <taxon>Listeriaceae</taxon>
        <taxon>Listeria</taxon>
    </lineage>
</organism>
<keyword evidence="8" id="KW-1185">Reference proteome</keyword>
<evidence type="ECO:0000256" key="5">
    <source>
        <dbReference type="SAM" id="Phobius"/>
    </source>
</evidence>
<dbReference type="GO" id="GO:0015108">
    <property type="term" value="F:chloride transmembrane transporter activity"/>
    <property type="evidence" value="ECO:0007669"/>
    <property type="project" value="InterPro"/>
</dbReference>
<evidence type="ECO:0000256" key="3">
    <source>
        <dbReference type="ARBA" id="ARBA00022989"/>
    </source>
</evidence>